<evidence type="ECO:0000256" key="1">
    <source>
        <dbReference type="ARBA" id="ARBA00023121"/>
    </source>
</evidence>
<evidence type="ECO:0000313" key="2">
    <source>
        <dbReference type="EMBL" id="MQQ29702.1"/>
    </source>
</evidence>
<accession>A0A6I1TUS8</accession>
<proteinExistence type="predicted"/>
<evidence type="ECO:0000313" key="3">
    <source>
        <dbReference type="Proteomes" id="UP000438885"/>
    </source>
</evidence>
<dbReference type="InterPro" id="IPR003797">
    <property type="entry name" value="DegV"/>
</dbReference>
<dbReference type="RefSeq" id="WP_153223683.1">
    <property type="nucleotide sequence ID" value="NZ_CAMHPY010000003.1"/>
</dbReference>
<gene>
    <name evidence="2" type="ORF">GEZ84_04850</name>
</gene>
<dbReference type="PANTHER" id="PTHR33434">
    <property type="entry name" value="DEGV DOMAIN-CONTAINING PROTEIN DR_1986-RELATED"/>
    <property type="match status" value="1"/>
</dbReference>
<name>A0A6I1TUS8_STRMT</name>
<dbReference type="Gene3D" id="3.40.50.10170">
    <property type="match status" value="1"/>
</dbReference>
<dbReference type="GO" id="GO:0008289">
    <property type="term" value="F:lipid binding"/>
    <property type="evidence" value="ECO:0007669"/>
    <property type="project" value="UniProtKB-KW"/>
</dbReference>
<protein>
    <submittedName>
        <fullName evidence="2">DegV family EDD domain-containing protein</fullName>
    </submittedName>
</protein>
<dbReference type="Pfam" id="PF02645">
    <property type="entry name" value="DegV"/>
    <property type="match status" value="1"/>
</dbReference>
<dbReference type="Gene3D" id="3.30.1180.10">
    <property type="match status" value="1"/>
</dbReference>
<dbReference type="EMBL" id="WIJP01000006">
    <property type="protein sequence ID" value="MQQ29702.1"/>
    <property type="molecule type" value="Genomic_DNA"/>
</dbReference>
<dbReference type="SUPFAM" id="SSF82549">
    <property type="entry name" value="DAK1/DegV-like"/>
    <property type="match status" value="1"/>
</dbReference>
<dbReference type="NCBIfam" id="TIGR00762">
    <property type="entry name" value="DegV"/>
    <property type="match status" value="1"/>
</dbReference>
<reference evidence="2 3" key="1">
    <citation type="submission" date="2019-10" db="EMBL/GenBank/DDBJ databases">
        <title>Streptococcus mitis of the oral and urogenital tracts.</title>
        <authorList>
            <person name="Price T."/>
            <person name="Mores C.R."/>
            <person name="Putonti C."/>
            <person name="Wolfe A.J."/>
        </authorList>
    </citation>
    <scope>NUCLEOTIDE SEQUENCE [LARGE SCALE GENOMIC DNA]</scope>
    <source>
        <strain evidence="2 3">SM10</strain>
    </source>
</reference>
<dbReference type="PANTHER" id="PTHR33434:SF8">
    <property type="entry name" value="DEGV DOMAIN-CONTAINING PROTEIN SPR1019"/>
    <property type="match status" value="1"/>
</dbReference>
<dbReference type="Proteomes" id="UP000438885">
    <property type="component" value="Unassembled WGS sequence"/>
</dbReference>
<dbReference type="InterPro" id="IPR050270">
    <property type="entry name" value="DegV_domain_contain"/>
</dbReference>
<dbReference type="PROSITE" id="PS51482">
    <property type="entry name" value="DEGV"/>
    <property type="match status" value="1"/>
</dbReference>
<comment type="caution">
    <text evidence="2">The sequence shown here is derived from an EMBL/GenBank/DDBJ whole genome shotgun (WGS) entry which is preliminary data.</text>
</comment>
<organism evidence="2 3">
    <name type="scientific">Streptococcus mitis</name>
    <dbReference type="NCBI Taxonomy" id="28037"/>
    <lineage>
        <taxon>Bacteria</taxon>
        <taxon>Bacillati</taxon>
        <taxon>Bacillota</taxon>
        <taxon>Bacilli</taxon>
        <taxon>Lactobacillales</taxon>
        <taxon>Streptococcaceae</taxon>
        <taxon>Streptococcus</taxon>
        <taxon>Streptococcus mitis group</taxon>
    </lineage>
</organism>
<sequence>MTKIKIVTDSSVTIEPELVKQLDITVVPLSVMIDNVVYSDADLKEEGKFLQLMQESKNLPKTSQPPVGVFAEVFEDLCKDGSQILAIHMSHALSGTVEAARQGASLSTADVTVIDSSFTDQALKFQVVEAAKLAQEGKDMEEILSHVEEVKNHTELYIGVSTLENLVKGGRIGRVTGLLSSLLNIRVVMQMKDHELQPMVKGRGAKTFKKWLDELIILLSDRSVAEIGISYSGSSDWAKEMKDNLQPYVEKPISVLETGSIIQTHTGENAWAILVRYNS</sequence>
<dbReference type="AlphaFoldDB" id="A0A6I1TUS8"/>
<dbReference type="InterPro" id="IPR043168">
    <property type="entry name" value="DegV_C"/>
</dbReference>
<keyword evidence="1" id="KW-0446">Lipid-binding</keyword>